<feature type="compositionally biased region" description="Polar residues" evidence="1">
    <location>
        <begin position="106"/>
        <end position="116"/>
    </location>
</feature>
<evidence type="ECO:0000313" key="3">
    <source>
        <dbReference type="Proteomes" id="UP000774617"/>
    </source>
</evidence>
<proteinExistence type="predicted"/>
<dbReference type="EMBL" id="JAGTJR010000001">
    <property type="protein sequence ID" value="KAH7064688.1"/>
    <property type="molecule type" value="Genomic_DNA"/>
</dbReference>
<accession>A0ABQ8GTU3</accession>
<protein>
    <submittedName>
        <fullName evidence="2">Uncharacterized protein</fullName>
    </submittedName>
</protein>
<organism evidence="2 3">
    <name type="scientific">Macrophomina phaseolina</name>
    <dbReference type="NCBI Taxonomy" id="35725"/>
    <lineage>
        <taxon>Eukaryota</taxon>
        <taxon>Fungi</taxon>
        <taxon>Dikarya</taxon>
        <taxon>Ascomycota</taxon>
        <taxon>Pezizomycotina</taxon>
        <taxon>Dothideomycetes</taxon>
        <taxon>Dothideomycetes incertae sedis</taxon>
        <taxon>Botryosphaeriales</taxon>
        <taxon>Botryosphaeriaceae</taxon>
        <taxon>Macrophomina</taxon>
    </lineage>
</organism>
<dbReference type="Proteomes" id="UP000774617">
    <property type="component" value="Unassembled WGS sequence"/>
</dbReference>
<feature type="region of interest" description="Disordered" evidence="1">
    <location>
        <begin position="1"/>
        <end position="158"/>
    </location>
</feature>
<evidence type="ECO:0000313" key="2">
    <source>
        <dbReference type="EMBL" id="KAH7064688.1"/>
    </source>
</evidence>
<reference evidence="2 3" key="1">
    <citation type="journal article" date="2021" name="Nat. Commun.">
        <title>Genetic determinants of endophytism in the Arabidopsis root mycobiome.</title>
        <authorList>
            <person name="Mesny F."/>
            <person name="Miyauchi S."/>
            <person name="Thiergart T."/>
            <person name="Pickel B."/>
            <person name="Atanasova L."/>
            <person name="Karlsson M."/>
            <person name="Huettel B."/>
            <person name="Barry K.W."/>
            <person name="Haridas S."/>
            <person name="Chen C."/>
            <person name="Bauer D."/>
            <person name="Andreopoulos W."/>
            <person name="Pangilinan J."/>
            <person name="LaButti K."/>
            <person name="Riley R."/>
            <person name="Lipzen A."/>
            <person name="Clum A."/>
            <person name="Drula E."/>
            <person name="Henrissat B."/>
            <person name="Kohler A."/>
            <person name="Grigoriev I.V."/>
            <person name="Martin F.M."/>
            <person name="Hacquard S."/>
        </authorList>
    </citation>
    <scope>NUCLEOTIDE SEQUENCE [LARGE SCALE GENOMIC DNA]</scope>
    <source>
        <strain evidence="2 3">MPI-SDFR-AT-0080</strain>
    </source>
</reference>
<feature type="compositionally biased region" description="Basic residues" evidence="1">
    <location>
        <begin position="123"/>
        <end position="140"/>
    </location>
</feature>
<comment type="caution">
    <text evidence="2">The sequence shown here is derived from an EMBL/GenBank/DDBJ whole genome shotgun (WGS) entry which is preliminary data.</text>
</comment>
<feature type="compositionally biased region" description="Low complexity" evidence="1">
    <location>
        <begin position="141"/>
        <end position="151"/>
    </location>
</feature>
<gene>
    <name evidence="2" type="ORF">B0J12DRAFT_637568</name>
</gene>
<feature type="compositionally biased region" description="Polar residues" evidence="1">
    <location>
        <begin position="67"/>
        <end position="88"/>
    </location>
</feature>
<name>A0ABQ8GTU3_9PEZI</name>
<feature type="region of interest" description="Disordered" evidence="1">
    <location>
        <begin position="330"/>
        <end position="353"/>
    </location>
</feature>
<sequence length="360" mass="39679">MTAATPRRNNDHSSHLPQPAAEPMSRTDSGFEDYPLQPKSSPPPEEFRHGRSSSFSETAEESVGDVFSTSNQTVTPAPGENGSSSAPESQAKPRHDARLKHRDSHSTLANTASVPSTPERPGLKKRRSRPSSKHSVRSSSRRSSSAYHRPSLSTRVRSLPADLPLHRSDLDSVLALHSRSCNLFSSLSSPSSAPQSPGLSSVGRLSTDIAYRPLHVDTSSLVSTPSLDPAHTHPMPSPAISTFSSHVDVDVAEVSTPVVPPATVIHWNSPSTRRREYAEIDRSTKGFRGFLRRVTPRWLSRRPPPQAFYDDEKDDDDACSVRRYRIELPDDDGMSTACKKKEKERPSSAPSRMARLWKCY</sequence>
<keyword evidence="3" id="KW-1185">Reference proteome</keyword>
<evidence type="ECO:0000256" key="1">
    <source>
        <dbReference type="SAM" id="MobiDB-lite"/>
    </source>
</evidence>